<dbReference type="STRING" id="1423777.FD46_GL001784"/>
<dbReference type="GO" id="GO:0005524">
    <property type="term" value="F:ATP binding"/>
    <property type="evidence" value="ECO:0007669"/>
    <property type="project" value="UniProtKB-KW"/>
</dbReference>
<comment type="caution">
    <text evidence="4">The sequence shown here is derived from an EMBL/GenBank/DDBJ whole genome shotgun (WGS) entry which is preliminary data.</text>
</comment>
<evidence type="ECO:0000256" key="1">
    <source>
        <dbReference type="ARBA" id="ARBA00022741"/>
    </source>
</evidence>
<proteinExistence type="predicted"/>
<evidence type="ECO:0000313" key="4">
    <source>
        <dbReference type="EMBL" id="KRL04650.1"/>
    </source>
</evidence>
<dbReference type="InterPro" id="IPR017438">
    <property type="entry name" value="ATP-NAD_kinase_N"/>
</dbReference>
<feature type="domain" description="DAGKc" evidence="3">
    <location>
        <begin position="10"/>
        <end position="128"/>
    </location>
</feature>
<evidence type="ECO:0000313" key="5">
    <source>
        <dbReference type="Proteomes" id="UP000051686"/>
    </source>
</evidence>
<evidence type="ECO:0000256" key="2">
    <source>
        <dbReference type="ARBA" id="ARBA00022840"/>
    </source>
</evidence>
<keyword evidence="1" id="KW-0547">Nucleotide-binding</keyword>
<dbReference type="SUPFAM" id="SSF111331">
    <property type="entry name" value="NAD kinase/diacylglycerol kinase-like"/>
    <property type="match status" value="1"/>
</dbReference>
<dbReference type="AlphaFoldDB" id="A0A0R1MHP1"/>
<sequence length="331" mass="38648">MEARNVKTFFFIIDEEMVKNDPQKTWKKIKSELKNSKINYKIIKVHNLKQISRVIQQFVDTLGMHALTDAVVISCGRNIFFLEVLSNLLNAAKVKIPVAFIPFEDKNIFAKKIGVSLDPLIALQQIFNTIRPTYYNLVEMDEATHTVKKVFLDEVIIGFNAYLSSLLQNSRMLIFLQEHHSYYAARFCGLVAAFVNREHFAATLRINHKYYFFKNTCSVSIKNITPESEFKTASQLQTSEQLLNISVISSLNPFTSFLLWLFRKFKAETKLPFVHTFKQKQFHLMINSLEFGQIDNRELTNKFYDVFFRIVNYPFWFDVDSVSLTQKKQKG</sequence>
<keyword evidence="2" id="KW-0067">ATP-binding</keyword>
<dbReference type="InterPro" id="IPR016064">
    <property type="entry name" value="NAD/diacylglycerol_kinase_sf"/>
</dbReference>
<name>A0A0R1MHP1_9LACO</name>
<reference evidence="4 5" key="1">
    <citation type="journal article" date="2015" name="Genome Announc.">
        <title>Expanding the biotechnology potential of lactobacilli through comparative genomics of 213 strains and associated genera.</title>
        <authorList>
            <person name="Sun Z."/>
            <person name="Harris H.M."/>
            <person name="McCann A."/>
            <person name="Guo C."/>
            <person name="Argimon S."/>
            <person name="Zhang W."/>
            <person name="Yang X."/>
            <person name="Jeffery I.B."/>
            <person name="Cooney J.C."/>
            <person name="Kagawa T.F."/>
            <person name="Liu W."/>
            <person name="Song Y."/>
            <person name="Salvetti E."/>
            <person name="Wrobel A."/>
            <person name="Rasinkangas P."/>
            <person name="Parkhill J."/>
            <person name="Rea M.C."/>
            <person name="O'Sullivan O."/>
            <person name="Ritari J."/>
            <person name="Douillard F.P."/>
            <person name="Paul Ross R."/>
            <person name="Yang R."/>
            <person name="Briner A.E."/>
            <person name="Felis G.E."/>
            <person name="de Vos W.M."/>
            <person name="Barrangou R."/>
            <person name="Klaenhammer T.R."/>
            <person name="Caufield P.W."/>
            <person name="Cui Y."/>
            <person name="Zhang H."/>
            <person name="O'Toole P.W."/>
        </authorList>
    </citation>
    <scope>NUCLEOTIDE SEQUENCE [LARGE SCALE GENOMIC DNA]</scope>
    <source>
        <strain evidence="4 5">DSM 19972</strain>
    </source>
</reference>
<gene>
    <name evidence="4" type="ORF">FD46_GL001784</name>
</gene>
<accession>A0A0R1MHP1</accession>
<dbReference type="Proteomes" id="UP000051686">
    <property type="component" value="Unassembled WGS sequence"/>
</dbReference>
<dbReference type="PATRIC" id="fig|1423777.3.peg.1838"/>
<dbReference type="InterPro" id="IPR001206">
    <property type="entry name" value="Diacylglycerol_kinase_cat_dom"/>
</dbReference>
<organism evidence="4 5">
    <name type="scientific">Liquorilactobacillus oeni DSM 19972</name>
    <dbReference type="NCBI Taxonomy" id="1423777"/>
    <lineage>
        <taxon>Bacteria</taxon>
        <taxon>Bacillati</taxon>
        <taxon>Bacillota</taxon>
        <taxon>Bacilli</taxon>
        <taxon>Lactobacillales</taxon>
        <taxon>Lactobacillaceae</taxon>
        <taxon>Liquorilactobacillus</taxon>
    </lineage>
</organism>
<dbReference type="EMBL" id="AZEH01000039">
    <property type="protein sequence ID" value="KRL04650.1"/>
    <property type="molecule type" value="Genomic_DNA"/>
</dbReference>
<dbReference type="Pfam" id="PF00781">
    <property type="entry name" value="DAGK_cat"/>
    <property type="match status" value="1"/>
</dbReference>
<keyword evidence="5" id="KW-1185">Reference proteome</keyword>
<dbReference type="Gene3D" id="3.40.50.10330">
    <property type="entry name" value="Probable inorganic polyphosphate/atp-NAD kinase, domain 1"/>
    <property type="match status" value="1"/>
</dbReference>
<dbReference type="GO" id="GO:0016301">
    <property type="term" value="F:kinase activity"/>
    <property type="evidence" value="ECO:0007669"/>
    <property type="project" value="InterPro"/>
</dbReference>
<protein>
    <submittedName>
        <fullName evidence="4">Transcription regulator</fullName>
    </submittedName>
</protein>
<evidence type="ECO:0000259" key="3">
    <source>
        <dbReference type="Pfam" id="PF00781"/>
    </source>
</evidence>